<dbReference type="Gene3D" id="3.40.50.11980">
    <property type="match status" value="1"/>
</dbReference>
<name>A0A820HJ67_9BILA</name>
<sequence length="139" mass="16542">FFVRKHVLSRIPFDIQKDLRSICEIFLVDNTSRDDWFVIYAALHSKAYVLTSDILRKERGIANKYTPAKNAEVNDKLQKWLYRYQYMFIRQGNRVYFKKPVSLAQRPDNWFFLYNISDNKKAASAVKLKSKPQTTIIKQ</sequence>
<reference evidence="1" key="1">
    <citation type="submission" date="2021-02" db="EMBL/GenBank/DDBJ databases">
        <authorList>
            <person name="Nowell W R."/>
        </authorList>
    </citation>
    <scope>NUCLEOTIDE SEQUENCE</scope>
</reference>
<protein>
    <submittedName>
        <fullName evidence="1">Uncharacterized protein</fullName>
    </submittedName>
</protein>
<comment type="caution">
    <text evidence="1">The sequence shown here is derived from an EMBL/GenBank/DDBJ whole genome shotgun (WGS) entry which is preliminary data.</text>
</comment>
<gene>
    <name evidence="1" type="ORF">OKA104_LOCUS46002</name>
</gene>
<proteinExistence type="predicted"/>
<evidence type="ECO:0000313" key="2">
    <source>
        <dbReference type="Proteomes" id="UP000663881"/>
    </source>
</evidence>
<evidence type="ECO:0000313" key="1">
    <source>
        <dbReference type="EMBL" id="CAF4296839.1"/>
    </source>
</evidence>
<feature type="non-terminal residue" evidence="1">
    <location>
        <position position="1"/>
    </location>
</feature>
<dbReference type="Proteomes" id="UP000663881">
    <property type="component" value="Unassembled WGS sequence"/>
</dbReference>
<accession>A0A820HJ67</accession>
<dbReference type="EMBL" id="CAJOAY010016090">
    <property type="protein sequence ID" value="CAF4296839.1"/>
    <property type="molecule type" value="Genomic_DNA"/>
</dbReference>
<dbReference type="AlphaFoldDB" id="A0A820HJ67"/>
<organism evidence="1 2">
    <name type="scientific">Adineta steineri</name>
    <dbReference type="NCBI Taxonomy" id="433720"/>
    <lineage>
        <taxon>Eukaryota</taxon>
        <taxon>Metazoa</taxon>
        <taxon>Spiralia</taxon>
        <taxon>Gnathifera</taxon>
        <taxon>Rotifera</taxon>
        <taxon>Eurotatoria</taxon>
        <taxon>Bdelloidea</taxon>
        <taxon>Adinetida</taxon>
        <taxon>Adinetidae</taxon>
        <taxon>Adineta</taxon>
    </lineage>
</organism>